<evidence type="ECO:0000256" key="5">
    <source>
        <dbReference type="ARBA" id="ARBA00023128"/>
    </source>
</evidence>
<evidence type="ECO:0000256" key="4">
    <source>
        <dbReference type="ARBA" id="ARBA00022980"/>
    </source>
</evidence>
<keyword evidence="11" id="KW-1185">Reference proteome</keyword>
<dbReference type="Gene3D" id="1.10.1520.10">
    <property type="entry name" value="Ribonuclease III domain"/>
    <property type="match status" value="1"/>
</dbReference>
<sequence>MSSGTLDGAFCLRGTTLEEPRRSLVAALRGGQQCRSQRAGKDSECDPGGEYRAVPCAGARPVGTGLHHVLVTAGPPLCGGDRAPLSAGAGEKRWLWPYLKYLKKKAELEGPPPPVPRSQQPNFDYHAEIVAFSKRLHENFSIQLLKTAFVSPSYLVQEEGRRRELGLDSETAALNLQDNQTLAAVGSDFTVSYLTSAFQQAFPSLPRAGLEALVDYLTSQEVMCHVAQNLCVEDLALSSECPLSPETLEKTFSAVIGALLESSGPDTTGRFLQDFLITQMIGKDLFDMWPVMDPMSLLVEQLSQRNIPLPEPRITRQSGATTVLPVYFVGLYCDKKLIAEGPGETVIAAEEEVARVALRKMFGFAENRRPWDYSSHRQDISDKKAVHAS</sequence>
<keyword evidence="4" id="KW-0689">Ribosomal protein</keyword>
<dbReference type="InterPro" id="IPR044444">
    <property type="entry name" value="Ribosomal_mL44_DSRM_metazoa"/>
</dbReference>
<dbReference type="EMBL" id="CAUEEQ010073580">
    <property type="protein sequence ID" value="CAJ0966310.1"/>
    <property type="molecule type" value="Genomic_DNA"/>
</dbReference>
<dbReference type="SUPFAM" id="SSF54768">
    <property type="entry name" value="dsRNA-binding domain-like"/>
    <property type="match status" value="1"/>
</dbReference>
<dbReference type="Gene3D" id="3.30.160.20">
    <property type="match status" value="1"/>
</dbReference>
<keyword evidence="2" id="KW-0694">RNA-binding</keyword>
<dbReference type="InterPro" id="IPR000999">
    <property type="entry name" value="RNase_III_dom"/>
</dbReference>
<keyword evidence="3" id="KW-0809">Transit peptide</keyword>
<protein>
    <recommendedName>
        <fullName evidence="8">Large ribosomal subunit protein mL44</fullName>
    </recommendedName>
</protein>
<comment type="similarity">
    <text evidence="7">Belongs to the ribonuclease III family. Mitochondrion-specific ribosomal protein mL44 subfamily.</text>
</comment>
<evidence type="ECO:0000256" key="8">
    <source>
        <dbReference type="ARBA" id="ARBA00035187"/>
    </source>
</evidence>
<gene>
    <name evidence="10" type="ORF">RIMI_LOCUS21174835</name>
</gene>
<evidence type="ECO:0000313" key="11">
    <source>
        <dbReference type="Proteomes" id="UP001176940"/>
    </source>
</evidence>
<dbReference type="CDD" id="cd19874">
    <property type="entry name" value="DSRM_MRPL44"/>
    <property type="match status" value="1"/>
</dbReference>
<evidence type="ECO:0000256" key="6">
    <source>
        <dbReference type="ARBA" id="ARBA00023274"/>
    </source>
</evidence>
<keyword evidence="5" id="KW-0496">Mitochondrion</keyword>
<dbReference type="PANTHER" id="PTHR11207">
    <property type="entry name" value="RIBONUCLEASE III"/>
    <property type="match status" value="1"/>
</dbReference>
<dbReference type="SMART" id="SM00535">
    <property type="entry name" value="RIBOc"/>
    <property type="match status" value="1"/>
</dbReference>
<evidence type="ECO:0000313" key="10">
    <source>
        <dbReference type="EMBL" id="CAJ0966310.1"/>
    </source>
</evidence>
<dbReference type="Pfam" id="PF22892">
    <property type="entry name" value="DSRM_MRPL44"/>
    <property type="match status" value="1"/>
</dbReference>
<dbReference type="InterPro" id="IPR055189">
    <property type="entry name" value="RM44_endonuclase"/>
</dbReference>
<dbReference type="SUPFAM" id="SSF69065">
    <property type="entry name" value="RNase III domain-like"/>
    <property type="match status" value="1"/>
</dbReference>
<comment type="subcellular location">
    <subcellularLocation>
        <location evidence="1">Mitochondrion</location>
    </subcellularLocation>
</comment>
<evidence type="ECO:0000259" key="9">
    <source>
        <dbReference type="SMART" id="SM00535"/>
    </source>
</evidence>
<keyword evidence="6" id="KW-0687">Ribonucleoprotein</keyword>
<evidence type="ECO:0000256" key="3">
    <source>
        <dbReference type="ARBA" id="ARBA00022946"/>
    </source>
</evidence>
<evidence type="ECO:0000256" key="2">
    <source>
        <dbReference type="ARBA" id="ARBA00022884"/>
    </source>
</evidence>
<proteinExistence type="inferred from homology"/>
<comment type="caution">
    <text evidence="10">The sequence shown here is derived from an EMBL/GenBank/DDBJ whole genome shotgun (WGS) entry which is preliminary data.</text>
</comment>
<accession>A0ABN9MHP9</accession>
<dbReference type="Proteomes" id="UP001176940">
    <property type="component" value="Unassembled WGS sequence"/>
</dbReference>
<evidence type="ECO:0000256" key="1">
    <source>
        <dbReference type="ARBA" id="ARBA00004173"/>
    </source>
</evidence>
<dbReference type="PANTHER" id="PTHR11207:SF5">
    <property type="entry name" value="LARGE RIBOSOMAL SUBUNIT PROTEIN ML44"/>
    <property type="match status" value="1"/>
</dbReference>
<dbReference type="InterPro" id="IPR036389">
    <property type="entry name" value="RNase_III_sf"/>
</dbReference>
<evidence type="ECO:0000256" key="7">
    <source>
        <dbReference type="ARBA" id="ARBA00024034"/>
    </source>
</evidence>
<feature type="domain" description="RNase III" evidence="9">
    <location>
        <begin position="143"/>
        <end position="285"/>
    </location>
</feature>
<reference evidence="10" key="1">
    <citation type="submission" date="2023-07" db="EMBL/GenBank/DDBJ databases">
        <authorList>
            <person name="Stuckert A."/>
        </authorList>
    </citation>
    <scope>NUCLEOTIDE SEQUENCE</scope>
</reference>
<name>A0ABN9MHP9_9NEOB</name>
<dbReference type="Pfam" id="PF22935">
    <property type="entry name" value="RM44_endonuclase"/>
    <property type="match status" value="1"/>
</dbReference>
<organism evidence="10 11">
    <name type="scientific">Ranitomeya imitator</name>
    <name type="common">mimic poison frog</name>
    <dbReference type="NCBI Taxonomy" id="111125"/>
    <lineage>
        <taxon>Eukaryota</taxon>
        <taxon>Metazoa</taxon>
        <taxon>Chordata</taxon>
        <taxon>Craniata</taxon>
        <taxon>Vertebrata</taxon>
        <taxon>Euteleostomi</taxon>
        <taxon>Amphibia</taxon>
        <taxon>Batrachia</taxon>
        <taxon>Anura</taxon>
        <taxon>Neobatrachia</taxon>
        <taxon>Hyloidea</taxon>
        <taxon>Dendrobatidae</taxon>
        <taxon>Dendrobatinae</taxon>
        <taxon>Ranitomeya</taxon>
    </lineage>
</organism>